<evidence type="ECO:0000256" key="1">
    <source>
        <dbReference type="SAM" id="MobiDB-lite"/>
    </source>
</evidence>
<dbReference type="Proteomes" id="UP000324288">
    <property type="component" value="Chromosome"/>
</dbReference>
<organism evidence="3 4">
    <name type="scientific">Lawsonella clevelandensis</name>
    <dbReference type="NCBI Taxonomy" id="1528099"/>
    <lineage>
        <taxon>Bacteria</taxon>
        <taxon>Bacillati</taxon>
        <taxon>Actinomycetota</taxon>
        <taxon>Actinomycetes</taxon>
        <taxon>Mycobacteriales</taxon>
        <taxon>Lawsonellaceae</taxon>
        <taxon>Lawsonella</taxon>
    </lineage>
</organism>
<dbReference type="EMBL" id="LR584267">
    <property type="protein sequence ID" value="VHO00787.1"/>
    <property type="molecule type" value="Genomic_DNA"/>
</dbReference>
<keyword evidence="4" id="KW-1185">Reference proteome</keyword>
<feature type="region of interest" description="Disordered" evidence="1">
    <location>
        <begin position="477"/>
        <end position="555"/>
    </location>
</feature>
<sequence length="579" mass="60285">MDKCPRTVFSSTTRTCGVTTKHKSTSQNCNDMLKHALGVAASFLALACGLGVGAAQAADAPTPSLSSSAHDIVATSDVQVTAPNNLGSALASSLGRDARVQLDTPAQPASRVPSSQDTLSFLQSSLLLVGRDVLAHGAQGSITTAVSTALHGQLDALTGLVYTRKDNDKDKNTKSKKRTTKRAAQAKEDNTPLTSAPEFIKNLGEDIDGMWAVVAESASRVPVLGEMVYDIIEGMRHSRYWKNDYYRILRTTSIFVALTGLVLGPITGLAAAVFIAFSLVLPVTALLLTGAVFFGIVALPVAFLNGIALVILSGTTWLLAVGAGISMIVFGALLAAGVVDLFAGLSFVFTLPIIPIPLNFTPIVLAALAVVARLLGVALVVFGIIVLMASGLLLVGVFFGLMMILAPWLFIAGLFLLTAAIWLFAFIISLAIIGPIALITIPLATLPWMLAALAVFLFGMFIYAVSGNTNRGPQYEAVNQTKKQKEEAAAAGQDKSKAKGKNKNKGKKAANKNAKGAKSTKSTKKAAGKKAANTSAQASSHAKKNAKKGKKGAPVALRAQAAMSLAASPARPSDYGLAA</sequence>
<evidence type="ECO:0000256" key="2">
    <source>
        <dbReference type="SAM" id="Phobius"/>
    </source>
</evidence>
<feature type="transmembrane region" description="Helical" evidence="2">
    <location>
        <begin position="254"/>
        <end position="280"/>
    </location>
</feature>
<feature type="transmembrane region" description="Helical" evidence="2">
    <location>
        <begin position="445"/>
        <end position="465"/>
    </location>
</feature>
<feature type="transmembrane region" description="Helical" evidence="2">
    <location>
        <begin position="286"/>
        <end position="310"/>
    </location>
</feature>
<feature type="compositionally biased region" description="Basic residues" evidence="1">
    <location>
        <begin position="498"/>
        <end position="510"/>
    </location>
</feature>
<protein>
    <submittedName>
        <fullName evidence="3">Uncharacterized protein</fullName>
    </submittedName>
</protein>
<evidence type="ECO:0000313" key="3">
    <source>
        <dbReference type="EMBL" id="VHO00787.1"/>
    </source>
</evidence>
<feature type="transmembrane region" description="Helical" evidence="2">
    <location>
        <begin position="345"/>
        <end position="370"/>
    </location>
</feature>
<name>A0A5E3ZY29_9ACTN</name>
<feature type="region of interest" description="Disordered" evidence="1">
    <location>
        <begin position="166"/>
        <end position="192"/>
    </location>
</feature>
<accession>A0A5E3ZY29</accession>
<proteinExistence type="predicted"/>
<reference evidence="3 4" key="1">
    <citation type="submission" date="2019-04" db="EMBL/GenBank/DDBJ databases">
        <authorList>
            <person name="Seth-Smith MB H."/>
            <person name="Seth-Smith H."/>
        </authorList>
    </citation>
    <scope>NUCLEOTIDE SEQUENCE [LARGE SCALE GENOMIC DNA]</scope>
    <source>
        <strain evidence="3">USB-603019</strain>
    </source>
</reference>
<gene>
    <name evidence="3" type="ORF">LC603019_00982</name>
</gene>
<dbReference type="AlphaFoldDB" id="A0A5E3ZY29"/>
<keyword evidence="2" id="KW-1133">Transmembrane helix</keyword>
<keyword evidence="2" id="KW-0472">Membrane</keyword>
<keyword evidence="2" id="KW-0812">Transmembrane</keyword>
<feature type="compositionally biased region" description="Low complexity" evidence="1">
    <location>
        <begin position="529"/>
        <end position="540"/>
    </location>
</feature>
<feature type="transmembrane region" description="Helical" evidence="2">
    <location>
        <begin position="317"/>
        <end position="339"/>
    </location>
</feature>
<feature type="compositionally biased region" description="Basic residues" evidence="1">
    <location>
        <begin position="541"/>
        <end position="551"/>
    </location>
</feature>
<feature type="transmembrane region" description="Helical" evidence="2">
    <location>
        <begin position="377"/>
        <end position="402"/>
    </location>
</feature>
<feature type="compositionally biased region" description="Low complexity" evidence="1">
    <location>
        <begin position="511"/>
        <end position="520"/>
    </location>
</feature>
<evidence type="ECO:0000313" key="4">
    <source>
        <dbReference type="Proteomes" id="UP000324288"/>
    </source>
</evidence>
<feature type="transmembrane region" description="Helical" evidence="2">
    <location>
        <begin position="408"/>
        <end position="433"/>
    </location>
</feature>